<reference evidence="2 3" key="1">
    <citation type="submission" date="2021-12" db="EMBL/GenBank/DDBJ databases">
        <title>Discovery of the Pendulisporaceae a myxobacterial family with distinct sporulation behavior and unique specialized metabolism.</title>
        <authorList>
            <person name="Garcia R."/>
            <person name="Popoff A."/>
            <person name="Bader C.D."/>
            <person name="Loehr J."/>
            <person name="Walesch S."/>
            <person name="Walt C."/>
            <person name="Boldt J."/>
            <person name="Bunk B."/>
            <person name="Haeckl F.J.F.P.J."/>
            <person name="Gunesch A.P."/>
            <person name="Birkelbach J."/>
            <person name="Nuebel U."/>
            <person name="Pietschmann T."/>
            <person name="Bach T."/>
            <person name="Mueller R."/>
        </authorList>
    </citation>
    <scope>NUCLEOTIDE SEQUENCE [LARGE SCALE GENOMIC DNA]</scope>
    <source>
        <strain evidence="2 3">MSr11954</strain>
    </source>
</reference>
<protein>
    <submittedName>
        <fullName evidence="2">Uncharacterized protein</fullName>
    </submittedName>
</protein>
<name>A0ABZ2MB30_9BACT</name>
<proteinExistence type="predicted"/>
<evidence type="ECO:0000313" key="2">
    <source>
        <dbReference type="EMBL" id="WXB19714.1"/>
    </source>
</evidence>
<dbReference type="EMBL" id="CP089984">
    <property type="protein sequence ID" value="WXB19714.1"/>
    <property type="molecule type" value="Genomic_DNA"/>
</dbReference>
<keyword evidence="3" id="KW-1185">Reference proteome</keyword>
<organism evidence="2 3">
    <name type="scientific">Pendulispora albinea</name>
    <dbReference type="NCBI Taxonomy" id="2741071"/>
    <lineage>
        <taxon>Bacteria</taxon>
        <taxon>Pseudomonadati</taxon>
        <taxon>Myxococcota</taxon>
        <taxon>Myxococcia</taxon>
        <taxon>Myxococcales</taxon>
        <taxon>Sorangiineae</taxon>
        <taxon>Pendulisporaceae</taxon>
        <taxon>Pendulispora</taxon>
    </lineage>
</organism>
<accession>A0ABZ2MB30</accession>
<feature type="region of interest" description="Disordered" evidence="1">
    <location>
        <begin position="59"/>
        <end position="93"/>
    </location>
</feature>
<dbReference type="RefSeq" id="WP_394829309.1">
    <property type="nucleotide sequence ID" value="NZ_CP089984.1"/>
</dbReference>
<sequence length="93" mass="10553">MLLFIDAELQSFGCALRMRDYWVGISRKFHAVVRQLADVYATGVVKDFSSSIDNFLHDHVEQKPGRPTAGRRRPGRPRKSDVNSVAYCRAGRT</sequence>
<evidence type="ECO:0000313" key="3">
    <source>
        <dbReference type="Proteomes" id="UP001370348"/>
    </source>
</evidence>
<evidence type="ECO:0000256" key="1">
    <source>
        <dbReference type="SAM" id="MobiDB-lite"/>
    </source>
</evidence>
<gene>
    <name evidence="2" type="ORF">LZC94_21120</name>
</gene>
<dbReference type="Proteomes" id="UP001370348">
    <property type="component" value="Chromosome"/>
</dbReference>